<feature type="domain" description="GGDEF" evidence="4">
    <location>
        <begin position="192"/>
        <end position="327"/>
    </location>
</feature>
<dbReference type="SMART" id="SM00267">
    <property type="entry name" value="GGDEF"/>
    <property type="match status" value="1"/>
</dbReference>
<feature type="domain" description="EAL" evidence="3">
    <location>
        <begin position="339"/>
        <end position="593"/>
    </location>
</feature>
<dbReference type="InterPro" id="IPR001789">
    <property type="entry name" value="Sig_transdc_resp-reg_receiver"/>
</dbReference>
<dbReference type="Pfam" id="PF00072">
    <property type="entry name" value="Response_reg"/>
    <property type="match status" value="1"/>
</dbReference>
<evidence type="ECO:0000313" key="6">
    <source>
        <dbReference type="Proteomes" id="UP000320055"/>
    </source>
</evidence>
<dbReference type="InterPro" id="IPR050706">
    <property type="entry name" value="Cyclic-di-GMP_PDE-like"/>
</dbReference>
<dbReference type="InterPro" id="IPR035919">
    <property type="entry name" value="EAL_sf"/>
</dbReference>
<dbReference type="InterPro" id="IPR029787">
    <property type="entry name" value="Nucleotide_cyclase"/>
</dbReference>
<dbReference type="OrthoDB" id="9805474at2"/>
<keyword evidence="6" id="KW-1185">Reference proteome</keyword>
<feature type="modified residue" description="4-aspartylphosphate" evidence="1">
    <location>
        <position position="55"/>
    </location>
</feature>
<dbReference type="FunFam" id="3.20.20.450:FF:000001">
    <property type="entry name" value="Cyclic di-GMP phosphodiesterase yahA"/>
    <property type="match status" value="1"/>
</dbReference>
<dbReference type="RefSeq" id="WP_144870277.1">
    <property type="nucleotide sequence ID" value="NZ_LR213895.1"/>
</dbReference>
<dbReference type="Gene3D" id="3.20.20.450">
    <property type="entry name" value="EAL domain"/>
    <property type="match status" value="1"/>
</dbReference>
<dbReference type="PROSITE" id="PS50887">
    <property type="entry name" value="GGDEF"/>
    <property type="match status" value="1"/>
</dbReference>
<dbReference type="PROSITE" id="PS50110">
    <property type="entry name" value="RESPONSE_REGULATORY"/>
    <property type="match status" value="1"/>
</dbReference>
<dbReference type="SUPFAM" id="SSF52172">
    <property type="entry name" value="CheY-like"/>
    <property type="match status" value="1"/>
</dbReference>
<dbReference type="SUPFAM" id="SSF141868">
    <property type="entry name" value="EAL domain-like"/>
    <property type="match status" value="1"/>
</dbReference>
<dbReference type="InterPro" id="IPR001633">
    <property type="entry name" value="EAL_dom"/>
</dbReference>
<dbReference type="Gene3D" id="3.40.50.2300">
    <property type="match status" value="1"/>
</dbReference>
<dbReference type="Pfam" id="PF00563">
    <property type="entry name" value="EAL"/>
    <property type="match status" value="1"/>
</dbReference>
<keyword evidence="1" id="KW-0597">Phosphoprotein</keyword>
<dbReference type="PROSITE" id="PS50883">
    <property type="entry name" value="EAL"/>
    <property type="match status" value="1"/>
</dbReference>
<dbReference type="InterPro" id="IPR000160">
    <property type="entry name" value="GGDEF_dom"/>
</dbReference>
<dbReference type="Pfam" id="PF00990">
    <property type="entry name" value="GGDEF"/>
    <property type="match status" value="1"/>
</dbReference>
<accession>A0A563VLM2</accession>
<dbReference type="SMART" id="SM00448">
    <property type="entry name" value="REC"/>
    <property type="match status" value="1"/>
</dbReference>
<proteinExistence type="predicted"/>
<feature type="domain" description="Response regulatory" evidence="2">
    <location>
        <begin position="5"/>
        <end position="120"/>
    </location>
</feature>
<evidence type="ECO:0000259" key="4">
    <source>
        <dbReference type="PROSITE" id="PS50887"/>
    </source>
</evidence>
<dbReference type="SMART" id="SM00052">
    <property type="entry name" value="EAL"/>
    <property type="match status" value="1"/>
</dbReference>
<dbReference type="PANTHER" id="PTHR33121:SF71">
    <property type="entry name" value="OXYGEN SENSOR PROTEIN DOSP"/>
    <property type="match status" value="1"/>
</dbReference>
<dbReference type="SUPFAM" id="SSF55073">
    <property type="entry name" value="Nucleotide cyclase"/>
    <property type="match status" value="1"/>
</dbReference>
<dbReference type="Proteomes" id="UP000320055">
    <property type="component" value="Unassembled WGS sequence"/>
</dbReference>
<dbReference type="PANTHER" id="PTHR33121">
    <property type="entry name" value="CYCLIC DI-GMP PHOSPHODIESTERASE PDEF"/>
    <property type="match status" value="1"/>
</dbReference>
<evidence type="ECO:0000313" key="5">
    <source>
        <dbReference type="EMBL" id="VEP12339.1"/>
    </source>
</evidence>
<dbReference type="InterPro" id="IPR011006">
    <property type="entry name" value="CheY-like_superfamily"/>
</dbReference>
<dbReference type="GO" id="GO:0000160">
    <property type="term" value="P:phosphorelay signal transduction system"/>
    <property type="evidence" value="ECO:0007669"/>
    <property type="project" value="InterPro"/>
</dbReference>
<protein>
    <submittedName>
        <fullName evidence="5">Response regulator receiver modulated diguanylate cyclase/phosphodiesterase</fullName>
    </submittedName>
</protein>
<dbReference type="AlphaFoldDB" id="A0A563VLM2"/>
<sequence>MNRINILIVEDELLIAKNTAKKLRNLGYNVPKIVSSGQAAIDYISSENPDLILMDIAIKGAIDGIDTATEIKTKKDIPIVFLTAYASDDTLERASQTGCYGYLIKPFRDKELQATIKMVLSKHEEQSVIQKSLQDTINQYSSQLDNVYVNSLTNLPNRLFLRDSFDYLVSSLDSKDKDSIPEKDNLTEYKSNLIAVYNINLDRFKKISSFLTKDQQNTLVKEVAQRLTNYISNLDFQGITVYIKEDHFITMIPLDKQITARNYGQEILDMIRQAFHIDRQEIFISASIGISFYPSDSFDIEELLKQSEKAIEYARSQGGNRCQSFTFAFNIKTSRASENLNMEAELHYALERKELELYYQPKINLETNLIFGAEALVRWNHPTMGRIAPHQFIPLAEETGLIKPIGEWIINRACRQTKAWHNAGLDFLTIGVNLSGVQFKQSDLFHKITQILFNSSLEPQYLELELTETILIENIKINIQRLNLMKKIGVQIALDDFGTGYSSLSYLQQFPFDTLKIDASFIRNIDSNEVNAVITKTIIEMAHKLGLKVVAEGVETKAELKFLRECKCDIMQGFLFSRPLIARDFKNLAFDNIKSTAKNYNPNHKH</sequence>
<evidence type="ECO:0000256" key="1">
    <source>
        <dbReference type="PROSITE-ProRule" id="PRU00169"/>
    </source>
</evidence>
<evidence type="ECO:0000259" key="3">
    <source>
        <dbReference type="PROSITE" id="PS50883"/>
    </source>
</evidence>
<organism evidence="5 6">
    <name type="scientific">Hyella patelloides LEGE 07179</name>
    <dbReference type="NCBI Taxonomy" id="945734"/>
    <lineage>
        <taxon>Bacteria</taxon>
        <taxon>Bacillati</taxon>
        <taxon>Cyanobacteriota</taxon>
        <taxon>Cyanophyceae</taxon>
        <taxon>Pleurocapsales</taxon>
        <taxon>Hyellaceae</taxon>
        <taxon>Hyella</taxon>
    </lineage>
</organism>
<dbReference type="InterPro" id="IPR043128">
    <property type="entry name" value="Rev_trsase/Diguanyl_cyclase"/>
</dbReference>
<dbReference type="Gene3D" id="3.30.70.270">
    <property type="match status" value="1"/>
</dbReference>
<dbReference type="CDD" id="cd01948">
    <property type="entry name" value="EAL"/>
    <property type="match status" value="1"/>
</dbReference>
<dbReference type="GO" id="GO:0071111">
    <property type="term" value="F:cyclic-guanylate-specific phosphodiesterase activity"/>
    <property type="evidence" value="ECO:0007669"/>
    <property type="project" value="InterPro"/>
</dbReference>
<gene>
    <name evidence="5" type="ORF">H1P_1440004</name>
</gene>
<dbReference type="CDD" id="cd17534">
    <property type="entry name" value="REC_DC-like"/>
    <property type="match status" value="1"/>
</dbReference>
<dbReference type="EMBL" id="CAACVJ010000051">
    <property type="protein sequence ID" value="VEP12339.1"/>
    <property type="molecule type" value="Genomic_DNA"/>
</dbReference>
<reference evidence="5 6" key="1">
    <citation type="submission" date="2019-01" db="EMBL/GenBank/DDBJ databases">
        <authorList>
            <person name="Brito A."/>
        </authorList>
    </citation>
    <scope>NUCLEOTIDE SEQUENCE [LARGE SCALE GENOMIC DNA]</scope>
    <source>
        <strain evidence="5">1</strain>
    </source>
</reference>
<dbReference type="CDD" id="cd01949">
    <property type="entry name" value="GGDEF"/>
    <property type="match status" value="1"/>
</dbReference>
<name>A0A563VLM2_9CYAN</name>
<evidence type="ECO:0000259" key="2">
    <source>
        <dbReference type="PROSITE" id="PS50110"/>
    </source>
</evidence>